<comment type="similarity">
    <text evidence="12">Belongs to the DnaG primase family.</text>
</comment>
<dbReference type="HAMAP" id="MF_00974">
    <property type="entry name" value="DNA_primase_DnaG"/>
    <property type="match status" value="1"/>
</dbReference>
<dbReference type="GO" id="GO:0003677">
    <property type="term" value="F:DNA binding"/>
    <property type="evidence" value="ECO:0007669"/>
    <property type="project" value="UniProtKB-KW"/>
</dbReference>
<keyword evidence="10 12" id="KW-0238">DNA-binding</keyword>
<comment type="domain">
    <text evidence="12">Contains an N-terminal zinc-binding domain, a central core domain that contains the primase activity, and a C-terminal DnaB-binding domain.</text>
</comment>
<evidence type="ECO:0000313" key="16">
    <source>
        <dbReference type="Proteomes" id="UP000830236"/>
    </source>
</evidence>
<dbReference type="Pfam" id="PF08278">
    <property type="entry name" value="DnaG_DnaB_bind"/>
    <property type="match status" value="1"/>
</dbReference>
<evidence type="ECO:0000256" key="5">
    <source>
        <dbReference type="ARBA" id="ARBA00022705"/>
    </source>
</evidence>
<dbReference type="InterPro" id="IPR050219">
    <property type="entry name" value="DnaG_primase"/>
</dbReference>
<evidence type="ECO:0000256" key="6">
    <source>
        <dbReference type="ARBA" id="ARBA00022723"/>
    </source>
</evidence>
<dbReference type="SUPFAM" id="SSF56731">
    <property type="entry name" value="DNA primase core"/>
    <property type="match status" value="1"/>
</dbReference>
<dbReference type="GO" id="GO:1990077">
    <property type="term" value="C:primosome complex"/>
    <property type="evidence" value="ECO:0007669"/>
    <property type="project" value="UniProtKB-KW"/>
</dbReference>
<keyword evidence="3 12" id="KW-0808">Transferase</keyword>
<dbReference type="KEGG" id="agh:M3I41_06450"/>
<dbReference type="InterPro" id="IPR006295">
    <property type="entry name" value="DNA_primase_DnaG"/>
</dbReference>
<dbReference type="SMART" id="SM00493">
    <property type="entry name" value="TOPRIM"/>
    <property type="match status" value="1"/>
</dbReference>
<dbReference type="FunFam" id="3.90.580.10:FF:000001">
    <property type="entry name" value="DNA primase"/>
    <property type="match status" value="1"/>
</dbReference>
<dbReference type="InterPro" id="IPR037068">
    <property type="entry name" value="DNA_primase_core_N_sf"/>
</dbReference>
<dbReference type="InterPro" id="IPR036977">
    <property type="entry name" value="DNA_primase_Znf_CHC2"/>
</dbReference>
<feature type="domain" description="Zinc finger CHC2-type" evidence="13">
    <location>
        <begin position="37"/>
        <end position="91"/>
    </location>
</feature>
<dbReference type="Proteomes" id="UP000830236">
    <property type="component" value="Chromosome"/>
</dbReference>
<dbReference type="EC" id="2.7.7.101" evidence="12"/>
<dbReference type="GO" id="GO:0008270">
    <property type="term" value="F:zinc ion binding"/>
    <property type="evidence" value="ECO:0007669"/>
    <property type="project" value="UniProtKB-UniRule"/>
</dbReference>
<comment type="cofactor">
    <cofactor evidence="12">
        <name>Zn(2+)</name>
        <dbReference type="ChEBI" id="CHEBI:29105"/>
    </cofactor>
    <text evidence="12">Binds 1 zinc ion per monomer.</text>
</comment>
<keyword evidence="6 12" id="KW-0479">Metal-binding</keyword>
<dbReference type="GO" id="GO:0003899">
    <property type="term" value="F:DNA-directed RNA polymerase activity"/>
    <property type="evidence" value="ECO:0007669"/>
    <property type="project" value="UniProtKB-UniRule"/>
</dbReference>
<dbReference type="InterPro" id="IPR030846">
    <property type="entry name" value="DnaG_bac"/>
</dbReference>
<keyword evidence="5 12" id="KW-0235">DNA replication</keyword>
<comment type="catalytic activity">
    <reaction evidence="12">
        <text>ssDNA + n NTP = ssDNA/pppN(pN)n-1 hybrid + (n-1) diphosphate.</text>
        <dbReference type="EC" id="2.7.7.101"/>
    </reaction>
</comment>
<dbReference type="FunFam" id="3.90.980.10:FF:000001">
    <property type="entry name" value="DNA primase"/>
    <property type="match status" value="1"/>
</dbReference>
<evidence type="ECO:0000256" key="3">
    <source>
        <dbReference type="ARBA" id="ARBA00022679"/>
    </source>
</evidence>
<evidence type="ECO:0000256" key="2">
    <source>
        <dbReference type="ARBA" id="ARBA00022515"/>
    </source>
</evidence>
<reference evidence="15" key="1">
    <citation type="submission" date="2022-05" db="EMBL/GenBank/DDBJ databases">
        <title>Using nanopore sequencing to obtain complete genomes from saliva samples.</title>
        <authorList>
            <person name="Baker J.L."/>
        </authorList>
    </citation>
    <scope>NUCLEOTIDE SEQUENCE</scope>
    <source>
        <strain evidence="15">JCVI-JB-Ag32</strain>
    </source>
</reference>
<dbReference type="Pfam" id="PF01807">
    <property type="entry name" value="Zn_ribbon_DnaG"/>
    <property type="match status" value="1"/>
</dbReference>
<comment type="subunit">
    <text evidence="12">Monomer. Interacts with DnaB.</text>
</comment>
<dbReference type="InterPro" id="IPR013173">
    <property type="entry name" value="DNA_primase_DnaG_DnaB-bd_dom"/>
</dbReference>
<dbReference type="InterPro" id="IPR034151">
    <property type="entry name" value="TOPRIM_DnaG_bac"/>
</dbReference>
<evidence type="ECO:0000256" key="10">
    <source>
        <dbReference type="ARBA" id="ARBA00023125"/>
    </source>
</evidence>
<keyword evidence="7 12" id="KW-0863">Zinc-finger</keyword>
<evidence type="ECO:0000256" key="12">
    <source>
        <dbReference type="HAMAP-Rule" id="MF_00974"/>
    </source>
</evidence>
<dbReference type="PANTHER" id="PTHR30313:SF2">
    <property type="entry name" value="DNA PRIMASE"/>
    <property type="match status" value="1"/>
</dbReference>
<dbReference type="InterPro" id="IPR002694">
    <property type="entry name" value="Znf_CHC2"/>
</dbReference>
<dbReference type="Gene3D" id="3.90.980.10">
    <property type="entry name" value="DNA primase, catalytic core, N-terminal domain"/>
    <property type="match status" value="1"/>
</dbReference>
<organism evidence="15 16">
    <name type="scientific">Actinomyces graevenitzii</name>
    <dbReference type="NCBI Taxonomy" id="55565"/>
    <lineage>
        <taxon>Bacteria</taxon>
        <taxon>Bacillati</taxon>
        <taxon>Actinomycetota</taxon>
        <taxon>Actinomycetes</taxon>
        <taxon>Actinomycetales</taxon>
        <taxon>Actinomycetaceae</taxon>
        <taxon>Actinomyces</taxon>
    </lineage>
</organism>
<dbReference type="GO" id="GO:0005737">
    <property type="term" value="C:cytoplasm"/>
    <property type="evidence" value="ECO:0007669"/>
    <property type="project" value="TreeGrafter"/>
</dbReference>
<proteinExistence type="inferred from homology"/>
<dbReference type="AlphaFoldDB" id="A0A9E7DCT4"/>
<gene>
    <name evidence="12 15" type="primary">dnaG</name>
    <name evidence="15" type="ORF">M3I41_06450</name>
</gene>
<dbReference type="SUPFAM" id="SSF57783">
    <property type="entry name" value="Zinc beta-ribbon"/>
    <property type="match status" value="1"/>
</dbReference>
<evidence type="ECO:0000259" key="13">
    <source>
        <dbReference type="SMART" id="SM00400"/>
    </source>
</evidence>
<keyword evidence="9" id="KW-0460">Magnesium</keyword>
<evidence type="ECO:0000256" key="11">
    <source>
        <dbReference type="ARBA" id="ARBA00023163"/>
    </source>
</evidence>
<comment type="function">
    <text evidence="12">RNA polymerase that catalyzes the synthesis of short RNA molecules used as primers for DNA polymerase during DNA replication.</text>
</comment>
<dbReference type="InterPro" id="IPR019475">
    <property type="entry name" value="DNA_primase_DnaB-bd"/>
</dbReference>
<feature type="zinc finger region" description="CHC2-type" evidence="12">
    <location>
        <begin position="41"/>
        <end position="65"/>
    </location>
</feature>
<name>A0A9E7DCT4_9ACTO</name>
<dbReference type="Gene3D" id="3.90.580.10">
    <property type="entry name" value="Zinc finger, CHC2-type domain"/>
    <property type="match status" value="1"/>
</dbReference>
<dbReference type="PANTHER" id="PTHR30313">
    <property type="entry name" value="DNA PRIMASE"/>
    <property type="match status" value="1"/>
</dbReference>
<evidence type="ECO:0000313" key="15">
    <source>
        <dbReference type="EMBL" id="UQF79230.1"/>
    </source>
</evidence>
<dbReference type="InterPro" id="IPR013264">
    <property type="entry name" value="DNAG_N"/>
</dbReference>
<keyword evidence="8 12" id="KW-0862">Zinc</keyword>
<dbReference type="Pfam" id="PF08275">
    <property type="entry name" value="DNAG_N"/>
    <property type="match status" value="1"/>
</dbReference>
<evidence type="ECO:0000256" key="8">
    <source>
        <dbReference type="ARBA" id="ARBA00022833"/>
    </source>
</evidence>
<accession>A0A9E7DCT4</accession>
<dbReference type="GO" id="GO:0006269">
    <property type="term" value="P:DNA replication, synthesis of primer"/>
    <property type="evidence" value="ECO:0007669"/>
    <property type="project" value="UniProtKB-UniRule"/>
</dbReference>
<dbReference type="CDD" id="cd03364">
    <property type="entry name" value="TOPRIM_DnaG_primases"/>
    <property type="match status" value="1"/>
</dbReference>
<sequence length="662" mass="71934">MAGKILREDIDEVRSRANIEEIVGQHVTLKSAGVGSLKGLCPFHDEKTPSFHVRPQAGFFHCFGCGEGGDVITFVEKINHLTFAEAVEQLAAQTGVTLRYEEGSTPTNAIEPGTRQRLVAANRAAEAFYRSQLTSPEAAAARQFLGQRAFDRQVAERFGIGYAPKGWDNLARHLRSLGYTESELTDSGLCTPGKRGVYDRFRGRLIWPIRDITGVTVGFGARKLYDDDEGPKYLNTPETVLYKKNQVLYGLDLAKKAIASTHQIVVVEGYTDVMAAQLAGVETAVATCGTAFGEGHVRIARRLIGDSADPAAGVLLRSGGARGGEVVFTFDGDAAGQKAALRAFGEDQHFAAQTFVAVSQGGMDPCELRLARGDEAVKALVAGRKPLFEFVIRNALKNVDLSTAEGRVNGLRAAAPVVAGIRDRALRSEYTRSLAGWLGMREAEVAGAVRAAGRRGIGPNGERAGVPGAAEAASVSEARRRAIEADPLLRLQRQTLEVALQLPQLAAQAGVDNWTRELFDLPSYRAVFDAIMAAGGYAKYTEIAREISAAHPGLPEAERERQALQQWGAQVREFTPQIIDSLLTELAVAPLPVSAKNDDVAGQINYGAGVLRSAGEMSFNRRLADLRSRQRRMALDDPEYRQVFTQIVELETQRRQLFHHDR</sequence>
<evidence type="ECO:0000256" key="4">
    <source>
        <dbReference type="ARBA" id="ARBA00022695"/>
    </source>
</evidence>
<dbReference type="InterPro" id="IPR006171">
    <property type="entry name" value="TOPRIM_dom"/>
</dbReference>
<feature type="domain" description="Toprim" evidence="14">
    <location>
        <begin position="262"/>
        <end position="352"/>
    </location>
</feature>
<keyword evidence="2 12" id="KW-0639">Primosome</keyword>
<dbReference type="EMBL" id="CP097095">
    <property type="protein sequence ID" value="UQF79230.1"/>
    <property type="molecule type" value="Genomic_DNA"/>
</dbReference>
<protein>
    <recommendedName>
        <fullName evidence="12">DNA primase</fullName>
        <ecNumber evidence="12">2.7.7.101</ecNumber>
    </recommendedName>
</protein>
<dbReference type="Pfam" id="PF13662">
    <property type="entry name" value="Toprim_4"/>
    <property type="match status" value="1"/>
</dbReference>
<evidence type="ECO:0000256" key="1">
    <source>
        <dbReference type="ARBA" id="ARBA00022478"/>
    </source>
</evidence>
<keyword evidence="1 12" id="KW-0240">DNA-directed RNA polymerase</keyword>
<dbReference type="Pfam" id="PF10410">
    <property type="entry name" value="DnaB_bind"/>
    <property type="match status" value="1"/>
</dbReference>
<evidence type="ECO:0000256" key="7">
    <source>
        <dbReference type="ARBA" id="ARBA00022771"/>
    </source>
</evidence>
<evidence type="ECO:0000256" key="9">
    <source>
        <dbReference type="ARBA" id="ARBA00022842"/>
    </source>
</evidence>
<keyword evidence="11 12" id="KW-0804">Transcription</keyword>
<dbReference type="SMART" id="SM00400">
    <property type="entry name" value="ZnF_CHCC"/>
    <property type="match status" value="1"/>
</dbReference>
<evidence type="ECO:0000259" key="14">
    <source>
        <dbReference type="SMART" id="SM00493"/>
    </source>
</evidence>
<dbReference type="Gene3D" id="3.40.1360.10">
    <property type="match status" value="1"/>
</dbReference>
<dbReference type="NCBIfam" id="TIGR01391">
    <property type="entry name" value="dnaG"/>
    <property type="match status" value="1"/>
</dbReference>
<keyword evidence="4 12" id="KW-0548">Nucleotidyltransferase</keyword>
<dbReference type="GO" id="GO:0000428">
    <property type="term" value="C:DNA-directed RNA polymerase complex"/>
    <property type="evidence" value="ECO:0007669"/>
    <property type="project" value="UniProtKB-KW"/>
</dbReference>